<feature type="transmembrane region" description="Helical" evidence="8">
    <location>
        <begin position="50"/>
        <end position="69"/>
    </location>
</feature>
<evidence type="ECO:0000256" key="6">
    <source>
        <dbReference type="ARBA" id="ARBA00023136"/>
    </source>
</evidence>
<comment type="subcellular location">
    <subcellularLocation>
        <location evidence="1">Cell membrane</location>
        <topology evidence="1">Multi-pass membrane protein</topology>
    </subcellularLocation>
</comment>
<name>A0A550I7H7_9FLAO</name>
<dbReference type="Proteomes" id="UP000315131">
    <property type="component" value="Unassembled WGS sequence"/>
</dbReference>
<protein>
    <submittedName>
        <fullName evidence="9">Hemolysin III family protein</fullName>
    </submittedName>
</protein>
<feature type="transmembrane region" description="Helical" evidence="8">
    <location>
        <begin position="20"/>
        <end position="38"/>
    </location>
</feature>
<dbReference type="PANTHER" id="PTHR20855">
    <property type="entry name" value="ADIPOR/PROGESTIN RECEPTOR-RELATED"/>
    <property type="match status" value="1"/>
</dbReference>
<evidence type="ECO:0000313" key="9">
    <source>
        <dbReference type="EMBL" id="TRO66924.1"/>
    </source>
</evidence>
<feature type="binding site" evidence="7">
    <location>
        <position position="196"/>
    </location>
    <ligand>
        <name>Zn(2+)</name>
        <dbReference type="ChEBI" id="CHEBI:29105"/>
    </ligand>
</feature>
<reference evidence="9 10" key="1">
    <citation type="submission" date="2019-06" db="EMBL/GenBank/DDBJ databases">
        <title>Gramella sabulilitoris sp. nov., isolated from a marine sand.</title>
        <authorList>
            <person name="Yoon J.-H."/>
        </authorList>
    </citation>
    <scope>NUCLEOTIDE SEQUENCE [LARGE SCALE GENOMIC DNA]</scope>
    <source>
        <strain evidence="9 10">HSMS-1</strain>
    </source>
</reference>
<organism evidence="9 10">
    <name type="scientific">Christiangramia sabulilitoris</name>
    <dbReference type="NCBI Taxonomy" id="2583991"/>
    <lineage>
        <taxon>Bacteria</taxon>
        <taxon>Pseudomonadati</taxon>
        <taxon>Bacteroidota</taxon>
        <taxon>Flavobacteriia</taxon>
        <taxon>Flavobacteriales</taxon>
        <taxon>Flavobacteriaceae</taxon>
        <taxon>Christiangramia</taxon>
    </lineage>
</organism>
<sequence>MGKIKKPKYYSPREERLNIISHGLGLVLSIVALVLLILKAKDQGEPEYLISASIFGASMILVYAASTFYHSAQGTRMRIRLNIIDHAAIYVLIAGTYTPYALVTLEGTTGLTILWVVWLMALAGVILKLFFTGKFQLVSTIMYVAMGWLIIFAINPLLDNLSADGLWWLFAGGISYTIGAVLFMLNKLPYNHAIFHIFVLLGTFAHFISIYFYILPSTGVT</sequence>
<feature type="transmembrane region" description="Helical" evidence="8">
    <location>
        <begin position="137"/>
        <end position="154"/>
    </location>
</feature>
<proteinExistence type="inferred from homology"/>
<feature type="transmembrane region" description="Helical" evidence="8">
    <location>
        <begin position="112"/>
        <end position="130"/>
    </location>
</feature>
<comment type="similarity">
    <text evidence="2">Belongs to the UPF0073 (Hly-III) family.</text>
</comment>
<dbReference type="Pfam" id="PF03006">
    <property type="entry name" value="HlyIII"/>
    <property type="match status" value="1"/>
</dbReference>
<gene>
    <name evidence="9" type="ORF">FGM01_03265</name>
</gene>
<feature type="transmembrane region" description="Helical" evidence="8">
    <location>
        <begin position="193"/>
        <end position="214"/>
    </location>
</feature>
<feature type="binding site" evidence="7">
    <location>
        <position position="70"/>
    </location>
    <ligand>
        <name>Zn(2+)</name>
        <dbReference type="ChEBI" id="CHEBI:29105"/>
    </ligand>
</feature>
<dbReference type="AlphaFoldDB" id="A0A550I7H7"/>
<feature type="transmembrane region" description="Helical" evidence="8">
    <location>
        <begin position="166"/>
        <end position="186"/>
    </location>
</feature>
<dbReference type="InterPro" id="IPR004254">
    <property type="entry name" value="AdipoR/HlyIII-related"/>
</dbReference>
<dbReference type="NCBIfam" id="TIGR01065">
    <property type="entry name" value="hlyIII"/>
    <property type="match status" value="1"/>
</dbReference>
<evidence type="ECO:0000256" key="1">
    <source>
        <dbReference type="ARBA" id="ARBA00004651"/>
    </source>
</evidence>
<dbReference type="EMBL" id="VHSF01000001">
    <property type="protein sequence ID" value="TRO66924.1"/>
    <property type="molecule type" value="Genomic_DNA"/>
</dbReference>
<keyword evidence="4 8" id="KW-0812">Transmembrane</keyword>
<dbReference type="GO" id="GO:0140911">
    <property type="term" value="F:pore-forming activity"/>
    <property type="evidence" value="ECO:0007669"/>
    <property type="project" value="InterPro"/>
</dbReference>
<keyword evidence="7" id="KW-0862">Zinc</keyword>
<evidence type="ECO:0000256" key="7">
    <source>
        <dbReference type="PIRSR" id="PIRSR604254-1"/>
    </source>
</evidence>
<evidence type="ECO:0000313" key="10">
    <source>
        <dbReference type="Proteomes" id="UP000315131"/>
    </source>
</evidence>
<evidence type="ECO:0000256" key="2">
    <source>
        <dbReference type="ARBA" id="ARBA00008488"/>
    </source>
</evidence>
<keyword evidence="5 8" id="KW-1133">Transmembrane helix</keyword>
<dbReference type="OrthoDB" id="9813689at2"/>
<evidence type="ECO:0000256" key="4">
    <source>
        <dbReference type="ARBA" id="ARBA00022692"/>
    </source>
</evidence>
<keyword evidence="3" id="KW-1003">Cell membrane</keyword>
<dbReference type="PANTHER" id="PTHR20855:SF3">
    <property type="entry name" value="LD03007P"/>
    <property type="match status" value="1"/>
</dbReference>
<evidence type="ECO:0000256" key="8">
    <source>
        <dbReference type="SAM" id="Phobius"/>
    </source>
</evidence>
<dbReference type="InterPro" id="IPR005744">
    <property type="entry name" value="Hy-lIII"/>
</dbReference>
<keyword evidence="7" id="KW-0479">Metal-binding</keyword>
<feature type="binding site" evidence="7">
    <location>
        <position position="192"/>
    </location>
    <ligand>
        <name>Zn(2+)</name>
        <dbReference type="ChEBI" id="CHEBI:29105"/>
    </ligand>
</feature>
<evidence type="ECO:0000256" key="3">
    <source>
        <dbReference type="ARBA" id="ARBA00022475"/>
    </source>
</evidence>
<feature type="transmembrane region" description="Helical" evidence="8">
    <location>
        <begin position="81"/>
        <end position="100"/>
    </location>
</feature>
<dbReference type="RefSeq" id="WP_143409703.1">
    <property type="nucleotide sequence ID" value="NZ_VHSF01000001.1"/>
</dbReference>
<comment type="caution">
    <text evidence="9">The sequence shown here is derived from an EMBL/GenBank/DDBJ whole genome shotgun (WGS) entry which is preliminary data.</text>
</comment>
<keyword evidence="10" id="KW-1185">Reference proteome</keyword>
<keyword evidence="6 8" id="KW-0472">Membrane</keyword>
<dbReference type="GO" id="GO:0046872">
    <property type="term" value="F:metal ion binding"/>
    <property type="evidence" value="ECO:0007669"/>
    <property type="project" value="UniProtKB-KW"/>
</dbReference>
<accession>A0A550I7H7</accession>
<dbReference type="GO" id="GO:0005886">
    <property type="term" value="C:plasma membrane"/>
    <property type="evidence" value="ECO:0007669"/>
    <property type="project" value="UniProtKB-SubCell"/>
</dbReference>
<evidence type="ECO:0000256" key="5">
    <source>
        <dbReference type="ARBA" id="ARBA00022989"/>
    </source>
</evidence>